<dbReference type="Pfam" id="PF03816">
    <property type="entry name" value="LytR_cpsA_psr"/>
    <property type="match status" value="1"/>
</dbReference>
<feature type="transmembrane region" description="Helical" evidence="3">
    <location>
        <begin position="186"/>
        <end position="205"/>
    </location>
</feature>
<gene>
    <name evidence="5" type="ORF">HGO97_014615</name>
</gene>
<keyword evidence="3" id="KW-1133">Transmembrane helix</keyword>
<sequence length="607" mass="64191">MEARQGAGGEPAKPGTSGKRRPKPGAGESNGGAKRVNKGGAKRGPDRGGLDAAKGGSGRGSAKANPGRPGTSKGNPNRPGGKANSGRPSGGGPKNGPKGGPKSGPNRNAGTRNAKGRKNASNKVSKQVGIILCGIQFAVTLVFIAALFILNMLPMKYLGIIIGVLAFLWIIPLVSQLISKKKAIAGKVLSVLMSIVLVFGSYYIFKTNGTVKAISGGDKKVDKMVVAVLSSDPAETIDDAKKYNFGVQYALKGDDMRATIEEINSETGRDIATVEYKSLNEQAEALHDGDVSAIIYNDAYTLILEESFEGFSDSIKIIYSHEITSKLVNKAADVKVDDDCFTVYISGIDVFGAIETNSRSDVNMIAVVNPTTHQILLVTTPRDFYVEIPGISGGQKDKLTHAGIYGVDASMATLSSLYDTEIDFYARVNFTSLIEMVDALGGVDVDSEQSFTTSDDSGLVMNVAQGMNHFNGKQALAFSRERYNVDGGDFQRGRNQQAVITAMIKKAISPAILTGANGLLSSVSGNVDTNMSQEQIQELIKSQLAEGAAWNIKSMSAEGTGDEQECYSSPGNMLYVTQPDMNSITAIKQAIDAVEKGETLPDSVVAE</sequence>
<keyword evidence="6" id="KW-1185">Reference proteome</keyword>
<protein>
    <submittedName>
        <fullName evidence="5">LCP family protein</fullName>
    </submittedName>
</protein>
<keyword evidence="3" id="KW-0472">Membrane</keyword>
<comment type="caution">
    <text evidence="5">The sequence shown here is derived from an EMBL/GenBank/DDBJ whole genome shotgun (WGS) entry which is preliminary data.</text>
</comment>
<accession>A0ABS6D614</accession>
<dbReference type="InterPro" id="IPR050922">
    <property type="entry name" value="LytR/CpsA/Psr_CW_biosynth"/>
</dbReference>
<feature type="compositionally biased region" description="Gly residues" evidence="2">
    <location>
        <begin position="88"/>
        <end position="102"/>
    </location>
</feature>
<dbReference type="InterPro" id="IPR004474">
    <property type="entry name" value="LytR_CpsA_psr"/>
</dbReference>
<evidence type="ECO:0000313" key="6">
    <source>
        <dbReference type="Proteomes" id="UP000723714"/>
    </source>
</evidence>
<feature type="domain" description="Cell envelope-related transcriptional attenuator" evidence="4">
    <location>
        <begin position="359"/>
        <end position="508"/>
    </location>
</feature>
<evidence type="ECO:0000256" key="2">
    <source>
        <dbReference type="SAM" id="MobiDB-lite"/>
    </source>
</evidence>
<dbReference type="PANTHER" id="PTHR33392:SF6">
    <property type="entry name" value="POLYISOPRENYL-TEICHOIC ACID--PEPTIDOGLYCAN TEICHOIC ACID TRANSFERASE TAGU"/>
    <property type="match status" value="1"/>
</dbReference>
<feature type="transmembrane region" description="Helical" evidence="3">
    <location>
        <begin position="128"/>
        <end position="150"/>
    </location>
</feature>
<dbReference type="NCBIfam" id="TIGR00350">
    <property type="entry name" value="lytR_cpsA_psr"/>
    <property type="match status" value="1"/>
</dbReference>
<comment type="similarity">
    <text evidence="1">Belongs to the LytR/CpsA/Psr (LCP) family.</text>
</comment>
<keyword evidence="3" id="KW-0812">Transmembrane</keyword>
<proteinExistence type="inferred from homology"/>
<evidence type="ECO:0000256" key="3">
    <source>
        <dbReference type="SAM" id="Phobius"/>
    </source>
</evidence>
<evidence type="ECO:0000313" key="5">
    <source>
        <dbReference type="EMBL" id="MBU3877040.1"/>
    </source>
</evidence>
<feature type="region of interest" description="Disordered" evidence="2">
    <location>
        <begin position="1"/>
        <end position="120"/>
    </location>
</feature>
<evidence type="ECO:0000256" key="1">
    <source>
        <dbReference type="ARBA" id="ARBA00006068"/>
    </source>
</evidence>
<dbReference type="PANTHER" id="PTHR33392">
    <property type="entry name" value="POLYISOPRENYL-TEICHOIC ACID--PEPTIDOGLYCAN TEICHOIC ACID TRANSFERASE TAGU"/>
    <property type="match status" value="1"/>
</dbReference>
<reference evidence="5 6" key="1">
    <citation type="submission" date="2021-06" db="EMBL/GenBank/DDBJ databases">
        <title>Faecalicatena sp. nov. isolated from porcine feces.</title>
        <authorList>
            <person name="Oh B.S."/>
            <person name="Lee J.H."/>
        </authorList>
    </citation>
    <scope>NUCLEOTIDE SEQUENCE [LARGE SCALE GENOMIC DNA]</scope>
    <source>
        <strain evidence="5 6">AGMB00832</strain>
    </source>
</reference>
<name>A0ABS6D614_9FIRM</name>
<feature type="transmembrane region" description="Helical" evidence="3">
    <location>
        <begin position="156"/>
        <end position="174"/>
    </location>
</feature>
<organism evidence="5 6">
    <name type="scientific">Faecalicatena faecalis</name>
    <dbReference type="NCBI Taxonomy" id="2726362"/>
    <lineage>
        <taxon>Bacteria</taxon>
        <taxon>Bacillati</taxon>
        <taxon>Bacillota</taxon>
        <taxon>Clostridia</taxon>
        <taxon>Lachnospirales</taxon>
        <taxon>Lachnospiraceae</taxon>
        <taxon>Faecalicatena</taxon>
    </lineage>
</organism>
<dbReference type="Proteomes" id="UP000723714">
    <property type="component" value="Unassembled WGS sequence"/>
</dbReference>
<dbReference type="EMBL" id="JABACJ020000014">
    <property type="protein sequence ID" value="MBU3877040.1"/>
    <property type="molecule type" value="Genomic_DNA"/>
</dbReference>
<evidence type="ECO:0000259" key="4">
    <source>
        <dbReference type="Pfam" id="PF03816"/>
    </source>
</evidence>